<dbReference type="AlphaFoldDB" id="A0A9Q1R5W1"/>
<dbReference type="SUPFAM" id="SSF52540">
    <property type="entry name" value="P-loop containing nucleoside triphosphate hydrolases"/>
    <property type="match status" value="1"/>
</dbReference>
<gene>
    <name evidence="1" type="ORF">K7X08_014127</name>
</gene>
<evidence type="ECO:0000313" key="1">
    <source>
        <dbReference type="EMBL" id="KAJ8539875.1"/>
    </source>
</evidence>
<dbReference type="EMBL" id="JAJAGQ010000016">
    <property type="protein sequence ID" value="KAJ8539875.1"/>
    <property type="molecule type" value="Genomic_DNA"/>
</dbReference>
<evidence type="ECO:0000313" key="2">
    <source>
        <dbReference type="Proteomes" id="UP001152561"/>
    </source>
</evidence>
<dbReference type="InterPro" id="IPR027417">
    <property type="entry name" value="P-loop_NTPase"/>
</dbReference>
<dbReference type="OrthoDB" id="1750871at2759"/>
<organism evidence="1 2">
    <name type="scientific">Anisodus acutangulus</name>
    <dbReference type="NCBI Taxonomy" id="402998"/>
    <lineage>
        <taxon>Eukaryota</taxon>
        <taxon>Viridiplantae</taxon>
        <taxon>Streptophyta</taxon>
        <taxon>Embryophyta</taxon>
        <taxon>Tracheophyta</taxon>
        <taxon>Spermatophyta</taxon>
        <taxon>Magnoliopsida</taxon>
        <taxon>eudicotyledons</taxon>
        <taxon>Gunneridae</taxon>
        <taxon>Pentapetalae</taxon>
        <taxon>asterids</taxon>
        <taxon>lamiids</taxon>
        <taxon>Solanales</taxon>
        <taxon>Solanaceae</taxon>
        <taxon>Solanoideae</taxon>
        <taxon>Hyoscyameae</taxon>
        <taxon>Anisodus</taxon>
    </lineage>
</organism>
<keyword evidence="2" id="KW-1185">Reference proteome</keyword>
<sequence>MFSLPSEDRAELVVHFLCNNHRMLRQLERGVHILVATPGRLVDLLERARVSLHMIRVSSPLLLSFYIYSMRES</sequence>
<protein>
    <submittedName>
        <fullName evidence="1">Uncharacterized protein</fullName>
    </submittedName>
</protein>
<name>A0A9Q1R5W1_9SOLA</name>
<comment type="caution">
    <text evidence="1">The sequence shown here is derived from an EMBL/GenBank/DDBJ whole genome shotgun (WGS) entry which is preliminary data.</text>
</comment>
<proteinExistence type="predicted"/>
<dbReference type="Gene3D" id="3.40.50.300">
    <property type="entry name" value="P-loop containing nucleotide triphosphate hydrolases"/>
    <property type="match status" value="1"/>
</dbReference>
<reference evidence="2" key="1">
    <citation type="journal article" date="2023" name="Proc. Natl. Acad. Sci. U.S.A.">
        <title>Genomic and structural basis for evolution of tropane alkaloid biosynthesis.</title>
        <authorList>
            <person name="Wanga Y.-J."/>
            <person name="Taina T."/>
            <person name="Yua J.-Y."/>
            <person name="Lia J."/>
            <person name="Xua B."/>
            <person name="Chenc J."/>
            <person name="D'Auriad J.C."/>
            <person name="Huanga J.-P."/>
            <person name="Huanga S.-X."/>
        </authorList>
    </citation>
    <scope>NUCLEOTIDE SEQUENCE [LARGE SCALE GENOMIC DNA]</scope>
    <source>
        <strain evidence="2">cv. KIB-2019</strain>
    </source>
</reference>
<dbReference type="Proteomes" id="UP001152561">
    <property type="component" value="Unassembled WGS sequence"/>
</dbReference>
<accession>A0A9Q1R5W1</accession>